<keyword evidence="2" id="KW-1185">Reference proteome</keyword>
<dbReference type="EMBL" id="JBHFFA010000006">
    <property type="protein sequence ID" value="KAL2620628.1"/>
    <property type="molecule type" value="Genomic_DNA"/>
</dbReference>
<dbReference type="Proteomes" id="UP001605036">
    <property type="component" value="Unassembled WGS sequence"/>
</dbReference>
<name>A0ABD1Y1R2_9MARC</name>
<proteinExistence type="predicted"/>
<evidence type="ECO:0000313" key="2">
    <source>
        <dbReference type="Proteomes" id="UP001605036"/>
    </source>
</evidence>
<organism evidence="1 2">
    <name type="scientific">Riccia fluitans</name>
    <dbReference type="NCBI Taxonomy" id="41844"/>
    <lineage>
        <taxon>Eukaryota</taxon>
        <taxon>Viridiplantae</taxon>
        <taxon>Streptophyta</taxon>
        <taxon>Embryophyta</taxon>
        <taxon>Marchantiophyta</taxon>
        <taxon>Marchantiopsida</taxon>
        <taxon>Marchantiidae</taxon>
        <taxon>Marchantiales</taxon>
        <taxon>Ricciaceae</taxon>
        <taxon>Riccia</taxon>
    </lineage>
</organism>
<protein>
    <submittedName>
        <fullName evidence="1">Uncharacterized protein</fullName>
    </submittedName>
</protein>
<dbReference type="AlphaFoldDB" id="A0ABD1Y1R2"/>
<sequence length="94" mass="10999">MRGKAQSFEVDDPVIAGENERTMNRRYLFCVPFFLYRRDQKFTVCYDTTKHRTNALRFVSKREFCHWCEGDDEVGGGFGGLDLAAAFRFRNMKA</sequence>
<evidence type="ECO:0000313" key="1">
    <source>
        <dbReference type="EMBL" id="KAL2620628.1"/>
    </source>
</evidence>
<reference evidence="1 2" key="1">
    <citation type="submission" date="2024-09" db="EMBL/GenBank/DDBJ databases">
        <title>Chromosome-scale assembly of Riccia fluitans.</title>
        <authorList>
            <person name="Paukszto L."/>
            <person name="Sawicki J."/>
            <person name="Karawczyk K."/>
            <person name="Piernik-Szablinska J."/>
            <person name="Szczecinska M."/>
            <person name="Mazdziarz M."/>
        </authorList>
    </citation>
    <scope>NUCLEOTIDE SEQUENCE [LARGE SCALE GENOMIC DNA]</scope>
    <source>
        <strain evidence="1">Rf_01</strain>
        <tissue evidence="1">Aerial parts of the thallus</tissue>
    </source>
</reference>
<gene>
    <name evidence="1" type="ORF">R1flu_000833</name>
</gene>
<comment type="caution">
    <text evidence="1">The sequence shown here is derived from an EMBL/GenBank/DDBJ whole genome shotgun (WGS) entry which is preliminary data.</text>
</comment>
<accession>A0ABD1Y1R2</accession>